<evidence type="ECO:0000256" key="1">
    <source>
        <dbReference type="SAM" id="MobiDB-lite"/>
    </source>
</evidence>
<comment type="caution">
    <text evidence="3">The sequence shown here is derived from an EMBL/GenBank/DDBJ whole genome shotgun (WGS) entry which is preliminary data.</text>
</comment>
<dbReference type="EMBL" id="JAACJN010000019">
    <property type="protein sequence ID" value="KAF5389915.1"/>
    <property type="molecule type" value="Genomic_DNA"/>
</dbReference>
<organism evidence="3 4">
    <name type="scientific">Collybiopsis confluens</name>
    <dbReference type="NCBI Taxonomy" id="2823264"/>
    <lineage>
        <taxon>Eukaryota</taxon>
        <taxon>Fungi</taxon>
        <taxon>Dikarya</taxon>
        <taxon>Basidiomycota</taxon>
        <taxon>Agaricomycotina</taxon>
        <taxon>Agaricomycetes</taxon>
        <taxon>Agaricomycetidae</taxon>
        <taxon>Agaricales</taxon>
        <taxon>Marasmiineae</taxon>
        <taxon>Omphalotaceae</taxon>
        <taxon>Collybiopsis</taxon>
    </lineage>
</organism>
<dbReference type="OrthoDB" id="3058083at2759"/>
<evidence type="ECO:0000256" key="2">
    <source>
        <dbReference type="SAM" id="Phobius"/>
    </source>
</evidence>
<dbReference type="Proteomes" id="UP000518752">
    <property type="component" value="Unassembled WGS sequence"/>
</dbReference>
<keyword evidence="4" id="KW-1185">Reference proteome</keyword>
<accession>A0A8H5MD02</accession>
<keyword evidence="2" id="KW-0812">Transmembrane</keyword>
<feature type="compositionally biased region" description="Basic and acidic residues" evidence="1">
    <location>
        <begin position="192"/>
        <end position="204"/>
    </location>
</feature>
<feature type="compositionally biased region" description="Polar residues" evidence="1">
    <location>
        <begin position="136"/>
        <end position="155"/>
    </location>
</feature>
<proteinExistence type="predicted"/>
<keyword evidence="2" id="KW-0472">Membrane</keyword>
<protein>
    <submittedName>
        <fullName evidence="3">Uncharacterized protein</fullName>
    </submittedName>
</protein>
<dbReference type="AlphaFoldDB" id="A0A8H5MD02"/>
<gene>
    <name evidence="3" type="ORF">D9757_003684</name>
</gene>
<feature type="transmembrane region" description="Helical" evidence="2">
    <location>
        <begin position="61"/>
        <end position="83"/>
    </location>
</feature>
<feature type="region of interest" description="Disordered" evidence="1">
    <location>
        <begin position="136"/>
        <end position="204"/>
    </location>
</feature>
<sequence>MRYSPLILLPFVPGQAQILSKIMSSQASSAASPSSYTSSSILTDTSISSTGVPSNSNHTTIIVSCILGASLLVSLCIAGAWYFKWRKLSRELQAPGGKFTDASSIASFVAGYSAGGTQTDYKEYTYYMPPAPSITVQDTPSRSATPSLSVSTSHVSLPKSMYEPSPAETYSPAVASSEMYTSHSPLTQSAERAMREDDATKENRCSRLVPVRRVEDAV</sequence>
<name>A0A8H5MD02_9AGAR</name>
<feature type="compositionally biased region" description="Polar residues" evidence="1">
    <location>
        <begin position="178"/>
        <end position="190"/>
    </location>
</feature>
<reference evidence="3 4" key="1">
    <citation type="journal article" date="2020" name="ISME J.">
        <title>Uncovering the hidden diversity of litter-decomposition mechanisms in mushroom-forming fungi.</title>
        <authorList>
            <person name="Floudas D."/>
            <person name="Bentzer J."/>
            <person name="Ahren D."/>
            <person name="Johansson T."/>
            <person name="Persson P."/>
            <person name="Tunlid A."/>
        </authorList>
    </citation>
    <scope>NUCLEOTIDE SEQUENCE [LARGE SCALE GENOMIC DNA]</scope>
    <source>
        <strain evidence="3 4">CBS 406.79</strain>
    </source>
</reference>
<evidence type="ECO:0000313" key="4">
    <source>
        <dbReference type="Proteomes" id="UP000518752"/>
    </source>
</evidence>
<keyword evidence="2" id="KW-1133">Transmembrane helix</keyword>
<evidence type="ECO:0000313" key="3">
    <source>
        <dbReference type="EMBL" id="KAF5389915.1"/>
    </source>
</evidence>